<dbReference type="Pfam" id="PF26514">
    <property type="entry name" value="DUF8173"/>
    <property type="match status" value="1"/>
</dbReference>
<protein>
    <recommendedName>
        <fullName evidence="2">DUF8173 domain-containing protein</fullName>
    </recommendedName>
</protein>
<dbReference type="Proteomes" id="UP000233325">
    <property type="component" value="Unassembled WGS sequence"/>
</dbReference>
<feature type="transmembrane region" description="Helical" evidence="1">
    <location>
        <begin position="297"/>
        <end position="315"/>
    </location>
</feature>
<proteinExistence type="predicted"/>
<keyword evidence="1" id="KW-1133">Transmembrane helix</keyword>
<feature type="transmembrane region" description="Helical" evidence="1">
    <location>
        <begin position="321"/>
        <end position="338"/>
    </location>
</feature>
<name>A0A2N2DX78_9BACT</name>
<dbReference type="EMBL" id="PHAH01000057">
    <property type="protein sequence ID" value="PKM87066.1"/>
    <property type="molecule type" value="Genomic_DNA"/>
</dbReference>
<feature type="transmembrane region" description="Helical" evidence="1">
    <location>
        <begin position="230"/>
        <end position="253"/>
    </location>
</feature>
<keyword evidence="1" id="KW-0812">Transmembrane</keyword>
<evidence type="ECO:0000256" key="1">
    <source>
        <dbReference type="SAM" id="Phobius"/>
    </source>
</evidence>
<organism evidence="3 4">
    <name type="scientific">Candidatus Falkowbacteria bacterium HGW-Falkowbacteria-2</name>
    <dbReference type="NCBI Taxonomy" id="2013769"/>
    <lineage>
        <taxon>Bacteria</taxon>
        <taxon>Candidatus Falkowiibacteriota</taxon>
    </lineage>
</organism>
<dbReference type="InterPro" id="IPR058486">
    <property type="entry name" value="DUF8173"/>
</dbReference>
<accession>A0A2N2DX78</accession>
<evidence type="ECO:0000259" key="2">
    <source>
        <dbReference type="Pfam" id="PF26514"/>
    </source>
</evidence>
<dbReference type="AlphaFoldDB" id="A0A2N2DX78"/>
<gene>
    <name evidence="3" type="ORF">CVU83_03450</name>
</gene>
<feature type="domain" description="DUF8173" evidence="2">
    <location>
        <begin position="177"/>
        <end position="334"/>
    </location>
</feature>
<sequence>MPEGQTIDGNLYAAGNNITIDGEIKGDLIAAAQTITVNGRLDGDLIAVGQTITVNGEVNGNIRIAANSGSLNGAVARNVNFIGNSISIGKNARVGWDLLSAAMNTDIMGVIGGNVYGEGDNIILSGKIGKNFNFSGDNRSRNITLAPQAAINGNLTYGEGTTLNMQEGSSVAGEINPVKAQPVKGKAMNKLWSIIYSIFAAIVIGLVIIKPGRKIALGMNELIKHQTGMVFVWGLLTFLVVPMGAIILVFTIIGAPLALILIGLWLIMLWVGKIITAIFVGQTLITRFSRGEETSKTLTIGLMLGVIIAWLLFAIPFIGWLISLVATCIGIGAFNLYLTNRNS</sequence>
<reference evidence="3 4" key="1">
    <citation type="journal article" date="2017" name="ISME J.">
        <title>Potential for microbial H2 and metal transformations associated with novel bacteria and archaea in deep terrestrial subsurface sediments.</title>
        <authorList>
            <person name="Hernsdorf A.W."/>
            <person name="Amano Y."/>
            <person name="Miyakawa K."/>
            <person name="Ise K."/>
            <person name="Suzuki Y."/>
            <person name="Anantharaman K."/>
            <person name="Probst A."/>
            <person name="Burstein D."/>
            <person name="Thomas B.C."/>
            <person name="Banfield J.F."/>
        </authorList>
    </citation>
    <scope>NUCLEOTIDE SEQUENCE [LARGE SCALE GENOMIC DNA]</scope>
    <source>
        <strain evidence="3">HGW-Falkowbacteria-2</strain>
    </source>
</reference>
<evidence type="ECO:0000313" key="3">
    <source>
        <dbReference type="EMBL" id="PKM87066.1"/>
    </source>
</evidence>
<keyword evidence="1" id="KW-0472">Membrane</keyword>
<evidence type="ECO:0000313" key="4">
    <source>
        <dbReference type="Proteomes" id="UP000233325"/>
    </source>
</evidence>
<comment type="caution">
    <text evidence="3">The sequence shown here is derived from an EMBL/GenBank/DDBJ whole genome shotgun (WGS) entry which is preliminary data.</text>
</comment>
<feature type="transmembrane region" description="Helical" evidence="1">
    <location>
        <begin position="259"/>
        <end position="285"/>
    </location>
</feature>
<feature type="transmembrane region" description="Helical" evidence="1">
    <location>
        <begin position="191"/>
        <end position="209"/>
    </location>
</feature>